<dbReference type="AlphaFoldDB" id="A0A2H0M0M9"/>
<organism evidence="5 6">
    <name type="scientific">Candidatus Ghiorseimicrobium undicola</name>
    <dbReference type="NCBI Taxonomy" id="1974746"/>
    <lineage>
        <taxon>Bacteria</taxon>
        <taxon>Pseudomonadati</taxon>
        <taxon>Candidatus Omnitrophota</taxon>
        <taxon>Candidatus Ghiorseimicrobium</taxon>
    </lineage>
</organism>
<dbReference type="InterPro" id="IPR019844">
    <property type="entry name" value="CSD_CS"/>
</dbReference>
<sequence>MAKGKVKWFSNQKGYGFITPESGSDVFVHYSAIQGDGYKTLKEGDEVEFEIEKGPKGDQATNVVRI</sequence>
<reference evidence="5 6" key="1">
    <citation type="submission" date="2017-09" db="EMBL/GenBank/DDBJ databases">
        <title>Depth-based differentiation of microbial function through sediment-hosted aquifers and enrichment of novel symbionts in the deep terrestrial subsurface.</title>
        <authorList>
            <person name="Probst A.J."/>
            <person name="Ladd B."/>
            <person name="Jarett J.K."/>
            <person name="Geller-Mcgrath D.E."/>
            <person name="Sieber C.M."/>
            <person name="Emerson J.B."/>
            <person name="Anantharaman K."/>
            <person name="Thomas B.C."/>
            <person name="Malmstrom R."/>
            <person name="Stieglmeier M."/>
            <person name="Klingl A."/>
            <person name="Woyke T."/>
            <person name="Ryan C.M."/>
            <person name="Banfield J.F."/>
        </authorList>
    </citation>
    <scope>NUCLEOTIDE SEQUENCE [LARGE SCALE GENOMIC DNA]</scope>
    <source>
        <strain evidence="5">CG11_big_fil_rev_8_21_14_0_20_42_13</strain>
    </source>
</reference>
<dbReference type="GO" id="GO:0005829">
    <property type="term" value="C:cytosol"/>
    <property type="evidence" value="ECO:0007669"/>
    <property type="project" value="UniProtKB-ARBA"/>
</dbReference>
<keyword evidence="2" id="KW-0963">Cytoplasm</keyword>
<dbReference type="EMBL" id="PCWA01000054">
    <property type="protein sequence ID" value="PIQ89285.1"/>
    <property type="molecule type" value="Genomic_DNA"/>
</dbReference>
<dbReference type="Gene3D" id="6.20.370.130">
    <property type="match status" value="1"/>
</dbReference>
<dbReference type="Gene3D" id="2.40.50.140">
    <property type="entry name" value="Nucleic acid-binding proteins"/>
    <property type="match status" value="1"/>
</dbReference>
<dbReference type="FunFam" id="2.40.50.140:FF:000006">
    <property type="entry name" value="Cold shock protein CspC"/>
    <property type="match status" value="1"/>
</dbReference>
<feature type="domain" description="CSD" evidence="4">
    <location>
        <begin position="1"/>
        <end position="65"/>
    </location>
</feature>
<dbReference type="CDD" id="cd04458">
    <property type="entry name" value="CSP_CDS"/>
    <property type="match status" value="1"/>
</dbReference>
<dbReference type="InterPro" id="IPR012340">
    <property type="entry name" value="NA-bd_OB-fold"/>
</dbReference>
<dbReference type="PROSITE" id="PS51857">
    <property type="entry name" value="CSD_2"/>
    <property type="match status" value="1"/>
</dbReference>
<name>A0A2H0M0M9_9BACT</name>
<comment type="caution">
    <text evidence="5">The sequence shown here is derived from an EMBL/GenBank/DDBJ whole genome shotgun (WGS) entry which is preliminary data.</text>
</comment>
<protein>
    <submittedName>
        <fullName evidence="5">Cold-shock protein</fullName>
    </submittedName>
</protein>
<evidence type="ECO:0000256" key="2">
    <source>
        <dbReference type="ARBA" id="ARBA00022490"/>
    </source>
</evidence>
<dbReference type="PROSITE" id="PS00352">
    <property type="entry name" value="CSD_1"/>
    <property type="match status" value="1"/>
</dbReference>
<dbReference type="SMART" id="SM00357">
    <property type="entry name" value="CSP"/>
    <property type="match status" value="1"/>
</dbReference>
<dbReference type="PIRSF" id="PIRSF002599">
    <property type="entry name" value="Cold_shock_A"/>
    <property type="match status" value="1"/>
</dbReference>
<dbReference type="PANTHER" id="PTHR11544">
    <property type="entry name" value="COLD SHOCK DOMAIN CONTAINING PROTEINS"/>
    <property type="match status" value="1"/>
</dbReference>
<evidence type="ECO:0000256" key="3">
    <source>
        <dbReference type="RuleBase" id="RU000408"/>
    </source>
</evidence>
<dbReference type="PRINTS" id="PR00050">
    <property type="entry name" value="COLDSHOCK"/>
</dbReference>
<dbReference type="SUPFAM" id="SSF50249">
    <property type="entry name" value="Nucleic acid-binding proteins"/>
    <property type="match status" value="1"/>
</dbReference>
<dbReference type="Pfam" id="PF00313">
    <property type="entry name" value="CSD"/>
    <property type="match status" value="1"/>
</dbReference>
<comment type="subcellular location">
    <subcellularLocation>
        <location evidence="1 3">Cytoplasm</location>
    </subcellularLocation>
</comment>
<dbReference type="InterPro" id="IPR011129">
    <property type="entry name" value="CSD"/>
</dbReference>
<dbReference type="Proteomes" id="UP000229641">
    <property type="component" value="Unassembled WGS sequence"/>
</dbReference>
<evidence type="ECO:0000313" key="6">
    <source>
        <dbReference type="Proteomes" id="UP000229641"/>
    </source>
</evidence>
<accession>A0A2H0M0M9</accession>
<gene>
    <name evidence="5" type="ORF">COV72_03850</name>
</gene>
<evidence type="ECO:0000259" key="4">
    <source>
        <dbReference type="PROSITE" id="PS51857"/>
    </source>
</evidence>
<dbReference type="InterPro" id="IPR002059">
    <property type="entry name" value="CSP_DNA-bd"/>
</dbReference>
<dbReference type="InterPro" id="IPR012156">
    <property type="entry name" value="Cold_shock_CspA"/>
</dbReference>
<dbReference type="GO" id="GO:0003676">
    <property type="term" value="F:nucleic acid binding"/>
    <property type="evidence" value="ECO:0007669"/>
    <property type="project" value="InterPro"/>
</dbReference>
<evidence type="ECO:0000256" key="1">
    <source>
        <dbReference type="ARBA" id="ARBA00004496"/>
    </source>
</evidence>
<evidence type="ECO:0000313" key="5">
    <source>
        <dbReference type="EMBL" id="PIQ89285.1"/>
    </source>
</evidence>
<proteinExistence type="predicted"/>
<dbReference type="InterPro" id="IPR050181">
    <property type="entry name" value="Cold_shock_domain"/>
</dbReference>